<feature type="site" description="Important for catalytic activity, responsible for pKa modulation of the active site Glu and correct orientation of both the proton donor and substrate" evidence="5">
    <location>
        <position position="127"/>
    </location>
</feature>
<organism evidence="8 9">
    <name type="scientific">Tritonibacter multivorans</name>
    <dbReference type="NCBI Taxonomy" id="928856"/>
    <lineage>
        <taxon>Bacteria</taxon>
        <taxon>Pseudomonadati</taxon>
        <taxon>Pseudomonadota</taxon>
        <taxon>Alphaproteobacteria</taxon>
        <taxon>Rhodobacterales</taxon>
        <taxon>Paracoccaceae</taxon>
        <taxon>Tritonibacter</taxon>
    </lineage>
</organism>
<dbReference type="PANTHER" id="PTHR42812:SF12">
    <property type="entry name" value="BETA-XYLOSIDASE-RELATED"/>
    <property type="match status" value="1"/>
</dbReference>
<keyword evidence="9" id="KW-1185">Reference proteome</keyword>
<dbReference type="Pfam" id="PF17851">
    <property type="entry name" value="GH43_C2"/>
    <property type="match status" value="1"/>
</dbReference>
<protein>
    <submittedName>
        <fullName evidence="8">Beta-xylosidase</fullName>
        <ecNumber evidence="8">3.2.1.37</ecNumber>
    </submittedName>
</protein>
<gene>
    <name evidence="8" type="primary">xynB</name>
    <name evidence="8" type="ORF">TRM7557_01579</name>
</gene>
<dbReference type="Gene3D" id="2.60.120.200">
    <property type="match status" value="1"/>
</dbReference>
<dbReference type="Proteomes" id="UP000052022">
    <property type="component" value="Unassembled WGS sequence"/>
</dbReference>
<dbReference type="InterPro" id="IPR013320">
    <property type="entry name" value="ConA-like_dom_sf"/>
</dbReference>
<proteinExistence type="inferred from homology"/>
<evidence type="ECO:0000313" key="9">
    <source>
        <dbReference type="Proteomes" id="UP000052022"/>
    </source>
</evidence>
<evidence type="ECO:0000256" key="3">
    <source>
        <dbReference type="ARBA" id="ARBA00023295"/>
    </source>
</evidence>
<feature type="domain" description="Beta-xylosidase C-terminal Concanavalin A-like" evidence="7">
    <location>
        <begin position="334"/>
        <end position="537"/>
    </location>
</feature>
<reference evidence="8 9" key="1">
    <citation type="submission" date="2015-09" db="EMBL/GenBank/DDBJ databases">
        <authorList>
            <consortium name="Swine Surveillance"/>
        </authorList>
    </citation>
    <scope>NUCLEOTIDE SEQUENCE [LARGE SCALE GENOMIC DNA]</scope>
    <source>
        <strain evidence="8 9">CECT 7557</strain>
    </source>
</reference>
<dbReference type="SUPFAM" id="SSF49899">
    <property type="entry name" value="Concanavalin A-like lectins/glucanases"/>
    <property type="match status" value="1"/>
</dbReference>
<sequence length="546" mass="61179">MPFQNPVLRGFNPDPSLCRVGNDYYMATSTFEWYPGVQIHHSRDLANWELVSRPLTRAAQLDMRGNPDSCGVWAPALSYADGLFWLVYTNVRRYDGNYKDTPNYMVTAPTINGPWSDPVYLNASGFDPSLFHDDDGRKWLVNMRWDHRATMEHRDLPLDFFGGVVLQEYDVEARKLVGPVKQIFHRSPLGYTEAPHLFKREGRYYLITAEGGTGYNHAVTHARADAIDGPYELHPNWHVLSAKDAPENPLQRTGHGQPCEGPEPGTMVHSFLCTRPLPDTGAGRHSPLGRESGIELLEWAEDGWLYRRGGGMVPEQTPAFGGTARPLPAESVTRFEPGDLPQDFQWLRTPEPDRIFDLQARPGWLRLIGRESIGSWFEQALVARRQTEHHVEAEVLVDFEPVDFQHMAGLVAYYGRHQFYYLNISCDDAGARRLGIQCCAGDWPEASLTYPIGDGIALPEGPVWLSLTIRYGSLQFRCRMDGQNDWQDIGPALDAAILSDEGGRGEHANFTGCFLGMAAQDITGQGATADFSSFTYRTPENTQGGN</sequence>
<dbReference type="Pfam" id="PF04616">
    <property type="entry name" value="Glyco_hydro_43"/>
    <property type="match status" value="1"/>
</dbReference>
<evidence type="ECO:0000256" key="2">
    <source>
        <dbReference type="ARBA" id="ARBA00022801"/>
    </source>
</evidence>
<evidence type="ECO:0000256" key="6">
    <source>
        <dbReference type="RuleBase" id="RU361187"/>
    </source>
</evidence>
<evidence type="ECO:0000313" key="8">
    <source>
        <dbReference type="EMBL" id="CUH77779.1"/>
    </source>
</evidence>
<dbReference type="RefSeq" id="WP_058289661.1">
    <property type="nucleotide sequence ID" value="NZ_CYSD01000021.1"/>
</dbReference>
<dbReference type="InterPro" id="IPR006710">
    <property type="entry name" value="Glyco_hydro_43"/>
</dbReference>
<dbReference type="PANTHER" id="PTHR42812">
    <property type="entry name" value="BETA-XYLOSIDASE"/>
    <property type="match status" value="1"/>
</dbReference>
<feature type="active site" description="Proton acceptor" evidence="4">
    <location>
        <position position="14"/>
    </location>
</feature>
<feature type="active site" description="Proton donor" evidence="4">
    <location>
        <position position="193"/>
    </location>
</feature>
<evidence type="ECO:0000256" key="4">
    <source>
        <dbReference type="PIRSR" id="PIRSR606710-1"/>
    </source>
</evidence>
<dbReference type="GO" id="GO:0005975">
    <property type="term" value="P:carbohydrate metabolic process"/>
    <property type="evidence" value="ECO:0007669"/>
    <property type="project" value="InterPro"/>
</dbReference>
<dbReference type="CDD" id="cd09000">
    <property type="entry name" value="GH43_SXA-like"/>
    <property type="match status" value="1"/>
</dbReference>
<dbReference type="EC" id="3.2.1.37" evidence="8"/>
<dbReference type="InterPro" id="IPR041542">
    <property type="entry name" value="GH43_C2"/>
</dbReference>
<name>A0A0P1GUL6_9RHOB</name>
<dbReference type="GO" id="GO:0009044">
    <property type="term" value="F:xylan 1,4-beta-xylosidase activity"/>
    <property type="evidence" value="ECO:0007669"/>
    <property type="project" value="UniProtKB-EC"/>
</dbReference>
<evidence type="ECO:0000256" key="1">
    <source>
        <dbReference type="ARBA" id="ARBA00009865"/>
    </source>
</evidence>
<accession>A0A0P1GUL6</accession>
<comment type="similarity">
    <text evidence="1 6">Belongs to the glycosyl hydrolase 43 family.</text>
</comment>
<dbReference type="OrthoDB" id="9801455at2"/>
<dbReference type="EMBL" id="CYSD01000021">
    <property type="protein sequence ID" value="CUH77779.1"/>
    <property type="molecule type" value="Genomic_DNA"/>
</dbReference>
<evidence type="ECO:0000256" key="5">
    <source>
        <dbReference type="PIRSR" id="PIRSR606710-2"/>
    </source>
</evidence>
<dbReference type="InterPro" id="IPR023296">
    <property type="entry name" value="Glyco_hydro_beta-prop_sf"/>
</dbReference>
<dbReference type="STRING" id="928856.SAMN04488049_10768"/>
<dbReference type="SUPFAM" id="SSF75005">
    <property type="entry name" value="Arabinanase/levansucrase/invertase"/>
    <property type="match status" value="1"/>
</dbReference>
<dbReference type="AlphaFoldDB" id="A0A0P1GUL6"/>
<evidence type="ECO:0000259" key="7">
    <source>
        <dbReference type="Pfam" id="PF17851"/>
    </source>
</evidence>
<dbReference type="Gene3D" id="2.115.10.20">
    <property type="entry name" value="Glycosyl hydrolase domain, family 43"/>
    <property type="match status" value="1"/>
</dbReference>
<keyword evidence="2 6" id="KW-0378">Hydrolase</keyword>
<dbReference type="InterPro" id="IPR051795">
    <property type="entry name" value="Glycosyl_Hydrlase_43"/>
</dbReference>
<keyword evidence="3 6" id="KW-0326">Glycosidase</keyword>